<keyword evidence="1 2" id="KW-0378">Hydrolase</keyword>
<keyword evidence="3" id="KW-1185">Reference proteome</keyword>
<dbReference type="PANTHER" id="PTHR33886:SF8">
    <property type="entry name" value="UNSATURATED RHAMNOGALACTURONAN HYDROLASE (EUROFUNG)"/>
    <property type="match status" value="1"/>
</dbReference>
<evidence type="ECO:0000256" key="1">
    <source>
        <dbReference type="ARBA" id="ARBA00022801"/>
    </source>
</evidence>
<dbReference type="RefSeq" id="WP_395135106.1">
    <property type="nucleotide sequence ID" value="NZ_JBIMPR010000014.1"/>
</dbReference>
<dbReference type="InterPro" id="IPR008928">
    <property type="entry name" value="6-hairpin_glycosidase_sf"/>
</dbReference>
<dbReference type="Proteomes" id="UP001609376">
    <property type="component" value="Unassembled WGS sequence"/>
</dbReference>
<dbReference type="EMBL" id="JBIMPR010000014">
    <property type="protein sequence ID" value="MFH5776011.1"/>
    <property type="molecule type" value="Genomic_DNA"/>
</dbReference>
<protein>
    <submittedName>
        <fullName evidence="2">Glycoside hydrolase family 105 protein</fullName>
    </submittedName>
</protein>
<gene>
    <name evidence="2" type="ORF">ACHFJ0_17315</name>
</gene>
<dbReference type="InterPro" id="IPR052043">
    <property type="entry name" value="PolySaccharide_Degr_Enz"/>
</dbReference>
<comment type="caution">
    <text evidence="2">The sequence shown here is derived from an EMBL/GenBank/DDBJ whole genome shotgun (WGS) entry which is preliminary data.</text>
</comment>
<proteinExistence type="predicted"/>
<dbReference type="PANTHER" id="PTHR33886">
    <property type="entry name" value="UNSATURATED RHAMNOGALACTURONAN HYDROLASE (EUROFUNG)"/>
    <property type="match status" value="1"/>
</dbReference>
<sequence>MSPTEYFDAFCQSYRAYKKGAWCYEDGCVYRGLDLLAEATGDRRWRGHLHRLADAQIAPDGALAGYRVEEFNIDNILAGRVLMPMARETGDPRYMAAARRLVGQLDRHPRIGTGNYWHKLRYHHQVWLDGLYMALPFQVEYALATNEQARIVDALSQFRTALDLTETASGLHVHGYDESRQQAWADPTTGQSPAVWARAMGWLAMALVDVLAILPPGDEVTALRQRSLRMLLKLADLQGRSGLWPQVLEAPGLVGNYDESSASAMLAYAFLRAARTGQAQGADALRLRAAGLAALRGLETGRLVAHDGVTRLEGICRVAGLGGFGGVYRDGTPAYYLTEEVVADDAKGVGPLMMAHAEGVLLAKSVAETAETRQA</sequence>
<accession>A0ABW7LP99</accession>
<dbReference type="SUPFAM" id="SSF48208">
    <property type="entry name" value="Six-hairpin glycosidases"/>
    <property type="match status" value="1"/>
</dbReference>
<dbReference type="InterPro" id="IPR012341">
    <property type="entry name" value="6hp_glycosidase-like_sf"/>
</dbReference>
<dbReference type="Gene3D" id="1.50.10.10">
    <property type="match status" value="1"/>
</dbReference>
<name>A0ABW7LP99_9RHOB</name>
<dbReference type="Pfam" id="PF07470">
    <property type="entry name" value="Glyco_hydro_88"/>
    <property type="match status" value="1"/>
</dbReference>
<evidence type="ECO:0000313" key="2">
    <source>
        <dbReference type="EMBL" id="MFH5776011.1"/>
    </source>
</evidence>
<dbReference type="GO" id="GO:0016787">
    <property type="term" value="F:hydrolase activity"/>
    <property type="evidence" value="ECO:0007669"/>
    <property type="project" value="UniProtKB-KW"/>
</dbReference>
<evidence type="ECO:0000313" key="3">
    <source>
        <dbReference type="Proteomes" id="UP001609376"/>
    </source>
</evidence>
<organism evidence="2 3">
    <name type="scientific">Paracoccus broussonetiae subsp. drimophilus</name>
    <dbReference type="NCBI Taxonomy" id="3373869"/>
    <lineage>
        <taxon>Bacteria</taxon>
        <taxon>Pseudomonadati</taxon>
        <taxon>Pseudomonadota</taxon>
        <taxon>Alphaproteobacteria</taxon>
        <taxon>Rhodobacterales</taxon>
        <taxon>Paracoccaceae</taxon>
        <taxon>Paracoccus</taxon>
        <taxon>Paracoccus broussonetiae</taxon>
    </lineage>
</organism>
<reference evidence="2 3" key="1">
    <citation type="submission" date="2024-10" db="EMBL/GenBank/DDBJ databases">
        <title>Paracoccus drimophilus sp. nov., a novel bacterium from corn roots in Hunan.</title>
        <authorList>
            <person name="Li X."/>
        </authorList>
    </citation>
    <scope>NUCLEOTIDE SEQUENCE [LARGE SCALE GENOMIC DNA]</scope>
    <source>
        <strain evidence="2 3">NGMCC 1.201697</strain>
    </source>
</reference>
<dbReference type="InterPro" id="IPR010905">
    <property type="entry name" value="Glyco_hydro_88"/>
</dbReference>